<dbReference type="Proteomes" id="UP000215086">
    <property type="component" value="Chromosome"/>
</dbReference>
<protein>
    <submittedName>
        <fullName evidence="2">Uncharacterized protein</fullName>
    </submittedName>
</protein>
<gene>
    <name evidence="2" type="ORF">THTE_2595</name>
</gene>
<dbReference type="EMBL" id="CP018477">
    <property type="protein sequence ID" value="ASV75197.1"/>
    <property type="molecule type" value="Genomic_DNA"/>
</dbReference>
<dbReference type="AlphaFoldDB" id="A0A286RGW8"/>
<organism evidence="2 3">
    <name type="scientific">Thermogutta terrifontis</name>
    <dbReference type="NCBI Taxonomy" id="1331910"/>
    <lineage>
        <taxon>Bacteria</taxon>
        <taxon>Pseudomonadati</taxon>
        <taxon>Planctomycetota</taxon>
        <taxon>Planctomycetia</taxon>
        <taxon>Pirellulales</taxon>
        <taxon>Thermoguttaceae</taxon>
        <taxon>Thermogutta</taxon>
    </lineage>
</organism>
<evidence type="ECO:0000256" key="1">
    <source>
        <dbReference type="SAM" id="MobiDB-lite"/>
    </source>
</evidence>
<proteinExistence type="predicted"/>
<accession>A0A286RGW8</accession>
<sequence>MNFFAWIREGVRQAVLLGVADAVDSLGTSPDGGDYRQKIGEVLRASPDAGQWKRLAGPQGGSRRKLGRGLEEIQASINTPAVGQK</sequence>
<dbReference type="RefSeq" id="WP_095415328.1">
    <property type="nucleotide sequence ID" value="NZ_CP018477.1"/>
</dbReference>
<dbReference type="OrthoDB" id="292113at2"/>
<evidence type="ECO:0000313" key="3">
    <source>
        <dbReference type="Proteomes" id="UP000215086"/>
    </source>
</evidence>
<keyword evidence="3" id="KW-1185">Reference proteome</keyword>
<evidence type="ECO:0000313" key="2">
    <source>
        <dbReference type="EMBL" id="ASV75197.1"/>
    </source>
</evidence>
<feature type="region of interest" description="Disordered" evidence="1">
    <location>
        <begin position="51"/>
        <end position="70"/>
    </location>
</feature>
<dbReference type="KEGG" id="ttf:THTE_2595"/>
<reference evidence="2 3" key="1">
    <citation type="journal article" name="Front. Microbiol.">
        <title>Sugar Metabolism of the First Thermophilic Planctomycete Thermogutta terrifontis: Comparative Genomic and Transcriptomic Approaches.</title>
        <authorList>
            <person name="Elcheninov A.G."/>
            <person name="Menzel P."/>
            <person name="Gudbergsdottir S.R."/>
            <person name="Slesarev A.I."/>
            <person name="Kadnikov V.V."/>
            <person name="Krogh A."/>
            <person name="Bonch-Osmolovskaya E.A."/>
            <person name="Peng X."/>
            <person name="Kublanov I.V."/>
        </authorList>
    </citation>
    <scope>NUCLEOTIDE SEQUENCE [LARGE SCALE GENOMIC DNA]</scope>
    <source>
        <strain evidence="2 3">R1</strain>
    </source>
</reference>
<name>A0A286RGW8_9BACT</name>